<reference evidence="1" key="1">
    <citation type="submission" date="2021-03" db="EMBL/GenBank/DDBJ databases">
        <title>Complete genome sequence of Hafnia phage Pocis76.</title>
        <authorList>
            <person name="Dislers A."/>
            <person name="Zrelovs N."/>
            <person name="Kazaks A."/>
        </authorList>
    </citation>
    <scope>NUCLEOTIDE SEQUENCE</scope>
</reference>
<dbReference type="Proteomes" id="UP000678489">
    <property type="component" value="Segment"/>
</dbReference>
<proteinExistence type="predicted"/>
<name>A0A8E7KY07_9CAUD</name>
<protein>
    <submittedName>
        <fullName evidence="1">Uncharacterized protein</fullName>
    </submittedName>
</protein>
<evidence type="ECO:0000313" key="1">
    <source>
        <dbReference type="EMBL" id="QVW27717.1"/>
    </source>
</evidence>
<sequence length="64" mass="7275">MSTKTYSVIPNFKGFKDITLDKLAKHDVIGIDTAMQYANYFEEQGLEVEVIAVVKDTIYKTKSK</sequence>
<evidence type="ECO:0000313" key="2">
    <source>
        <dbReference type="Proteomes" id="UP000678489"/>
    </source>
</evidence>
<accession>A0A8E7KY07</accession>
<dbReference type="EMBL" id="MW689258">
    <property type="protein sequence ID" value="QVW27717.1"/>
    <property type="molecule type" value="Genomic_DNA"/>
</dbReference>
<keyword evidence="2" id="KW-1185">Reference proteome</keyword>
<organism evidence="1 2">
    <name type="scientific">Hafnia phage Pocis76</name>
    <dbReference type="NCBI Taxonomy" id="2831174"/>
    <lineage>
        <taxon>Viruses</taxon>
        <taxon>Duplodnaviria</taxon>
        <taxon>Heunggongvirae</taxon>
        <taxon>Uroviricota</taxon>
        <taxon>Caudoviricetes</taxon>
        <taxon>Drexlerviridae</taxon>
        <taxon>Tempevirinae</taxon>
        <taxon>Pocisvirus</taxon>
        <taxon>Pocisvirus pocis76</taxon>
    </lineage>
</organism>